<dbReference type="GO" id="GO:0016020">
    <property type="term" value="C:membrane"/>
    <property type="evidence" value="ECO:0007669"/>
    <property type="project" value="TreeGrafter"/>
</dbReference>
<dbReference type="RefSeq" id="XP_062758919.1">
    <property type="nucleotide sequence ID" value="XM_062896203.1"/>
</dbReference>
<dbReference type="Gene3D" id="1.20.120.1240">
    <property type="entry name" value="Dynamin, middle domain"/>
    <property type="match status" value="1"/>
</dbReference>
<dbReference type="SUPFAM" id="SSF52540">
    <property type="entry name" value="P-loop containing nucleoside triphosphate hydrolases"/>
    <property type="match status" value="1"/>
</dbReference>
<dbReference type="GO" id="GO:0000266">
    <property type="term" value="P:mitochondrial fission"/>
    <property type="evidence" value="ECO:0007669"/>
    <property type="project" value="TreeGrafter"/>
</dbReference>
<dbReference type="CDD" id="cd08771">
    <property type="entry name" value="DLP_1"/>
    <property type="match status" value="1"/>
</dbReference>
<feature type="domain" description="Dynamin-type G" evidence="5">
    <location>
        <begin position="40"/>
        <end position="334"/>
    </location>
</feature>
<evidence type="ECO:0000256" key="1">
    <source>
        <dbReference type="ARBA" id="ARBA00022741"/>
    </source>
</evidence>
<dbReference type="GO" id="GO:0006897">
    <property type="term" value="P:endocytosis"/>
    <property type="evidence" value="ECO:0007669"/>
    <property type="project" value="TreeGrafter"/>
</dbReference>
<protein>
    <recommendedName>
        <fullName evidence="8">Dynamin-type G domain-containing protein</fullName>
    </recommendedName>
</protein>
<dbReference type="GO" id="GO:0005739">
    <property type="term" value="C:mitochondrion"/>
    <property type="evidence" value="ECO:0007669"/>
    <property type="project" value="TreeGrafter"/>
</dbReference>
<feature type="region of interest" description="Disordered" evidence="3">
    <location>
        <begin position="1"/>
        <end position="25"/>
    </location>
</feature>
<evidence type="ECO:0000313" key="7">
    <source>
        <dbReference type="Proteomes" id="UP001273209"/>
    </source>
</evidence>
<dbReference type="Gene3D" id="3.40.50.300">
    <property type="entry name" value="P-loop containing nucleotide triphosphate hydrolases"/>
    <property type="match status" value="1"/>
</dbReference>
<dbReference type="SUPFAM" id="SSF141130">
    <property type="entry name" value="Acetamidase/Formamidase-like"/>
    <property type="match status" value="1"/>
</dbReference>
<dbReference type="InterPro" id="IPR004304">
    <property type="entry name" value="FmdA_AmdA"/>
</dbReference>
<evidence type="ECO:0000259" key="4">
    <source>
        <dbReference type="PROSITE" id="PS51388"/>
    </source>
</evidence>
<feature type="domain" description="GED" evidence="4">
    <location>
        <begin position="630"/>
        <end position="721"/>
    </location>
</feature>
<dbReference type="InterPro" id="IPR045063">
    <property type="entry name" value="Dynamin_N"/>
</dbReference>
<evidence type="ECO:0000256" key="3">
    <source>
        <dbReference type="SAM" id="MobiDB-lite"/>
    </source>
</evidence>
<evidence type="ECO:0000313" key="6">
    <source>
        <dbReference type="EMBL" id="KAK4082251.1"/>
    </source>
</evidence>
<evidence type="ECO:0008006" key="8">
    <source>
        <dbReference type="Google" id="ProtNLM"/>
    </source>
</evidence>
<dbReference type="AlphaFoldDB" id="A0AAE1IKL5"/>
<evidence type="ECO:0000259" key="5">
    <source>
        <dbReference type="PROSITE" id="PS51718"/>
    </source>
</evidence>
<evidence type="ECO:0000256" key="2">
    <source>
        <dbReference type="ARBA" id="ARBA00023134"/>
    </source>
</evidence>
<dbReference type="GeneID" id="87916108"/>
<dbReference type="InterPro" id="IPR000375">
    <property type="entry name" value="Dynamin_stalk"/>
</dbReference>
<sequence length="1086" mass="121277">MTAQSDGEPPDGKFSHLRTSKSSQRLNQVEKIRAHGVGDLISLPALVVCGDQSTGKSSVLEGVTGIPFPRQEGLCTRFPSEINLRHTECESVTITASIRPHISRPAEVQQTLSAYRKQLKDMSELPSVIEEVSRLMNIRGCCDNENASAFSVDVLRIEVAGPIGLHLSVVDLPGLISVANEEQTDEDVEAVHSMVTSYLQSSRTIILAVLQASNDMANQPIIKLARTHDPLGQRTVGIITKPDLINSGSEAKIALVAKNKDSIKLKLGFFLLKNPSPAELKECVTMAARSNLERRFFSGPAWASQDLDMNRIGAEKLRVFLQDLLDTHIERELPKVREEIKKLLIERDAELRSLGEARPTTDLIRTFLTALGMRFYELLQAALDGNYHSIDIKFFSESDTSRLRARVQKSNTKFAAYMRESGQRRKIKIELNHDNTAPESDDSEDDKLDDITTQLIVNKAEMMRWVKEAYARTKGKELPGNYNSALLAELFHEQSRRWPTIAESHIDTILKIVSEWIQLAVERLIPEESMRAQIHSILQQWLEETEKNALGELEKLVEDERRSPLTYNHYYTDNVQKSRLDAQKKAVENAVSAERDVHGKLHISNVQVDIQKFIAAVGSRITVDMDEQACHEAITELDAYYKVSMKTFVDNVARQVIERHVIAPLPNAFSPNSVSQLSEEDLLRIGSESEKQIARREKLALQVQSVFPSQHLRYVYNNLSYIMFMCNQNQNTMPKFDSEKLPGVPSNNTELATMTWKPLARTIHHVHHETDNTFYTFSKEHKPSFTVDSGAEVSFDNTHAGFVNLTRDSTTADAVAMDIQSPKDMEKLIGQLYVNGPVYVNGAEPGDILKVEILELQTGSWGWTAVIPGMGLLQDEIPGPHIMTFDLPESQDYAVFKPGIHIPCQPFYGTMGVAPAEGEQSALYPRNDIGGNFDCRYLGQGSTLFLPVNVPGALFAVGDGHFCQGDGEICCTALETTMRSRMRLSVVKGKGKLAGPHYETDPERVKQMVSVASKGEHGALMTGTDRDTVVKQAVREMMRWLEEEKGLTQVEGYMLFSIVGNLKMMHEIGIGIYTVSASIPLGIFVD</sequence>
<organism evidence="6 7">
    <name type="scientific">Trichoderma aggressivum f. europaeum</name>
    <dbReference type="NCBI Taxonomy" id="173218"/>
    <lineage>
        <taxon>Eukaryota</taxon>
        <taxon>Fungi</taxon>
        <taxon>Dikarya</taxon>
        <taxon>Ascomycota</taxon>
        <taxon>Pezizomycotina</taxon>
        <taxon>Sordariomycetes</taxon>
        <taxon>Hypocreomycetidae</taxon>
        <taxon>Hypocreales</taxon>
        <taxon>Hypocreaceae</taxon>
        <taxon>Trichoderma</taxon>
    </lineage>
</organism>
<dbReference type="PANTHER" id="PTHR11566">
    <property type="entry name" value="DYNAMIN"/>
    <property type="match status" value="1"/>
</dbReference>
<keyword evidence="1" id="KW-0547">Nucleotide-binding</keyword>
<dbReference type="Pfam" id="PF01031">
    <property type="entry name" value="Dynamin_M"/>
    <property type="match status" value="1"/>
</dbReference>
<keyword evidence="2" id="KW-0342">GTP-binding</keyword>
<keyword evidence="7" id="KW-1185">Reference proteome</keyword>
<reference evidence="6" key="1">
    <citation type="submission" date="2023-11" db="EMBL/GenBank/DDBJ databases">
        <title>The genome sequences of three competitors of mushroom-forming fungi.</title>
        <authorList>
            <person name="Beijen E."/>
            <person name="Ohm R.A."/>
        </authorList>
    </citation>
    <scope>NUCLEOTIDE SEQUENCE</scope>
    <source>
        <strain evidence="6">CBS 100526</strain>
    </source>
</reference>
<dbReference type="Pfam" id="PF03069">
    <property type="entry name" value="FmdA_AmdA"/>
    <property type="match status" value="2"/>
</dbReference>
<dbReference type="FunFam" id="3.40.50.300:FF:001425">
    <property type="entry name" value="Dynamin GTPase, putative"/>
    <property type="match status" value="1"/>
</dbReference>
<dbReference type="GO" id="GO:0008017">
    <property type="term" value="F:microtubule binding"/>
    <property type="evidence" value="ECO:0007669"/>
    <property type="project" value="TreeGrafter"/>
</dbReference>
<dbReference type="GO" id="GO:0016559">
    <property type="term" value="P:peroxisome fission"/>
    <property type="evidence" value="ECO:0007669"/>
    <property type="project" value="TreeGrafter"/>
</dbReference>
<dbReference type="InterPro" id="IPR022812">
    <property type="entry name" value="Dynamin"/>
</dbReference>
<gene>
    <name evidence="6" type="ORF">Triagg1_2063</name>
</gene>
<dbReference type="GO" id="GO:0005525">
    <property type="term" value="F:GTP binding"/>
    <property type="evidence" value="ECO:0007669"/>
    <property type="project" value="InterPro"/>
</dbReference>
<dbReference type="PRINTS" id="PR00195">
    <property type="entry name" value="DYNAMIN"/>
</dbReference>
<dbReference type="GO" id="GO:0048312">
    <property type="term" value="P:intracellular distribution of mitochondria"/>
    <property type="evidence" value="ECO:0007669"/>
    <property type="project" value="TreeGrafter"/>
</dbReference>
<dbReference type="Gene3D" id="2.60.120.580">
    <property type="entry name" value="Acetamidase/Formamidase-like domains"/>
    <property type="match status" value="2"/>
</dbReference>
<dbReference type="SMART" id="SM00053">
    <property type="entry name" value="DYNc"/>
    <property type="match status" value="1"/>
</dbReference>
<proteinExistence type="predicted"/>
<dbReference type="PANTHER" id="PTHR11566:SF21">
    <property type="entry name" value="DYNAMIN RELATED PROTEIN 1, ISOFORM A"/>
    <property type="match status" value="1"/>
</dbReference>
<dbReference type="InterPro" id="IPR001401">
    <property type="entry name" value="Dynamin_GTPase"/>
</dbReference>
<dbReference type="GO" id="GO:0005874">
    <property type="term" value="C:microtubule"/>
    <property type="evidence" value="ECO:0007669"/>
    <property type="project" value="TreeGrafter"/>
</dbReference>
<accession>A0AAE1IKL5</accession>
<dbReference type="EMBL" id="JAWRVG010000005">
    <property type="protein sequence ID" value="KAK4082251.1"/>
    <property type="molecule type" value="Genomic_DNA"/>
</dbReference>
<comment type="caution">
    <text evidence="6">The sequence shown here is derived from an EMBL/GenBank/DDBJ whole genome shotgun (WGS) entry which is preliminary data.</text>
</comment>
<dbReference type="InterPro" id="IPR020850">
    <property type="entry name" value="GED_dom"/>
</dbReference>
<name>A0AAE1IKL5_9HYPO</name>
<dbReference type="GO" id="GO:0003924">
    <property type="term" value="F:GTPase activity"/>
    <property type="evidence" value="ECO:0007669"/>
    <property type="project" value="InterPro"/>
</dbReference>
<dbReference type="PROSITE" id="PS51388">
    <property type="entry name" value="GED"/>
    <property type="match status" value="1"/>
</dbReference>
<dbReference type="PROSITE" id="PS51718">
    <property type="entry name" value="G_DYNAMIN_2"/>
    <property type="match status" value="1"/>
</dbReference>
<dbReference type="InterPro" id="IPR027417">
    <property type="entry name" value="P-loop_NTPase"/>
</dbReference>
<dbReference type="Proteomes" id="UP001273209">
    <property type="component" value="Unassembled WGS sequence"/>
</dbReference>
<dbReference type="Pfam" id="PF00350">
    <property type="entry name" value="Dynamin_N"/>
    <property type="match status" value="1"/>
</dbReference>
<dbReference type="Gene3D" id="3.10.28.20">
    <property type="entry name" value="Acetamidase/Formamidase-like domains"/>
    <property type="match status" value="1"/>
</dbReference>
<dbReference type="GO" id="GO:0016811">
    <property type="term" value="F:hydrolase activity, acting on carbon-nitrogen (but not peptide) bonds, in linear amides"/>
    <property type="evidence" value="ECO:0007669"/>
    <property type="project" value="InterPro"/>
</dbReference>
<dbReference type="InterPro" id="IPR030381">
    <property type="entry name" value="G_DYNAMIN_dom"/>
</dbReference>